<evidence type="ECO:0000313" key="1">
    <source>
        <dbReference type="EMBL" id="QDU82487.1"/>
    </source>
</evidence>
<accession>A0A518CTD4</accession>
<gene>
    <name evidence="1" type="ORF">Pla110_42450</name>
</gene>
<sequence>MGMRGYRFDKRVTDKLEDIILDMHGADSIDLKTEIRDIGNDESAKLITVSTPEGECVTIGIIVDTHHPHQVKTRMVCTLEPFPPMRCSRLYYRLDHILKTLERSSPID</sequence>
<keyword evidence="2" id="KW-1185">Reference proteome</keyword>
<dbReference type="AlphaFoldDB" id="A0A518CTD4"/>
<dbReference type="Proteomes" id="UP000317178">
    <property type="component" value="Chromosome"/>
</dbReference>
<dbReference type="KEGG" id="plon:Pla110_42450"/>
<evidence type="ECO:0000313" key="2">
    <source>
        <dbReference type="Proteomes" id="UP000317178"/>
    </source>
</evidence>
<dbReference type="EMBL" id="CP036281">
    <property type="protein sequence ID" value="QDU82487.1"/>
    <property type="molecule type" value="Genomic_DNA"/>
</dbReference>
<protein>
    <submittedName>
        <fullName evidence="1">Uncharacterized protein</fullName>
    </submittedName>
</protein>
<proteinExistence type="predicted"/>
<reference evidence="1 2" key="1">
    <citation type="submission" date="2019-02" db="EMBL/GenBank/DDBJ databases">
        <title>Deep-cultivation of Planctomycetes and their phenomic and genomic characterization uncovers novel biology.</title>
        <authorList>
            <person name="Wiegand S."/>
            <person name="Jogler M."/>
            <person name="Boedeker C."/>
            <person name="Pinto D."/>
            <person name="Vollmers J."/>
            <person name="Rivas-Marin E."/>
            <person name="Kohn T."/>
            <person name="Peeters S.H."/>
            <person name="Heuer A."/>
            <person name="Rast P."/>
            <person name="Oberbeckmann S."/>
            <person name="Bunk B."/>
            <person name="Jeske O."/>
            <person name="Meyerdierks A."/>
            <person name="Storesund J.E."/>
            <person name="Kallscheuer N."/>
            <person name="Luecker S."/>
            <person name="Lage O.M."/>
            <person name="Pohl T."/>
            <person name="Merkel B.J."/>
            <person name="Hornburger P."/>
            <person name="Mueller R.-W."/>
            <person name="Bruemmer F."/>
            <person name="Labrenz M."/>
            <person name="Spormann A.M."/>
            <person name="Op den Camp H."/>
            <person name="Overmann J."/>
            <person name="Amann R."/>
            <person name="Jetten M.S.M."/>
            <person name="Mascher T."/>
            <person name="Medema M.H."/>
            <person name="Devos D.P."/>
            <person name="Kaster A.-K."/>
            <person name="Ovreas L."/>
            <person name="Rohde M."/>
            <person name="Galperin M.Y."/>
            <person name="Jogler C."/>
        </authorList>
    </citation>
    <scope>NUCLEOTIDE SEQUENCE [LARGE SCALE GENOMIC DNA]</scope>
    <source>
        <strain evidence="1 2">Pla110</strain>
    </source>
</reference>
<organism evidence="1 2">
    <name type="scientific">Polystyrenella longa</name>
    <dbReference type="NCBI Taxonomy" id="2528007"/>
    <lineage>
        <taxon>Bacteria</taxon>
        <taxon>Pseudomonadati</taxon>
        <taxon>Planctomycetota</taxon>
        <taxon>Planctomycetia</taxon>
        <taxon>Planctomycetales</taxon>
        <taxon>Planctomycetaceae</taxon>
        <taxon>Polystyrenella</taxon>
    </lineage>
</organism>
<name>A0A518CTD4_9PLAN</name>